<accession>A0A4W5RAB9</accession>
<keyword evidence="3 8" id="KW-0479">Metal-binding</keyword>
<keyword evidence="4 8" id="KW-0547">Nucleotide-binding</keyword>
<evidence type="ECO:0000256" key="8">
    <source>
        <dbReference type="HAMAP-Rule" id="MF_03125"/>
    </source>
</evidence>
<dbReference type="InterPro" id="IPR033128">
    <property type="entry name" value="Adenylosuccin_syn_Lys_AS"/>
</dbReference>
<feature type="binding site" evidence="8">
    <location>
        <position position="39"/>
    </location>
    <ligand>
        <name>Mg(2+)</name>
        <dbReference type="ChEBI" id="CHEBI:18420"/>
    </ligand>
</feature>
<feature type="compositionally biased region" description="Basic and acidic residues" evidence="11">
    <location>
        <begin position="1"/>
        <end position="14"/>
    </location>
</feature>
<evidence type="ECO:0000256" key="3">
    <source>
        <dbReference type="ARBA" id="ARBA00022723"/>
    </source>
</evidence>
<protein>
    <recommendedName>
        <fullName evidence="8 10">Adenylosuccinate synthetase</fullName>
        <shortName evidence="8">AMPSase</shortName>
        <shortName evidence="8">AdSS</shortName>
        <ecNumber evidence="8 10">6.3.4.4</ecNumber>
    </recommendedName>
    <alternativeName>
        <fullName evidence="8">IMP--aspartate ligase</fullName>
    </alternativeName>
</protein>
<feature type="binding site" evidence="8">
    <location>
        <begin position="66"/>
        <end position="68"/>
    </location>
    <ligand>
        <name>GTP</name>
        <dbReference type="ChEBI" id="CHEBI:37565"/>
    </ligand>
</feature>
<keyword evidence="13" id="KW-1185">Reference proteome</keyword>
<feature type="binding site" evidence="8">
    <location>
        <begin position="355"/>
        <end position="357"/>
    </location>
    <ligand>
        <name>GTP</name>
        <dbReference type="ChEBI" id="CHEBI:37565"/>
    </ligand>
</feature>
<dbReference type="GO" id="GO:0046040">
    <property type="term" value="P:IMP metabolic process"/>
    <property type="evidence" value="ECO:0007669"/>
    <property type="project" value="TreeGrafter"/>
</dbReference>
<keyword evidence="2 8" id="KW-0436">Ligase</keyword>
<dbReference type="SUPFAM" id="SSF52540">
    <property type="entry name" value="P-loop containing nucleoside triphosphate hydrolases"/>
    <property type="match status" value="1"/>
</dbReference>
<dbReference type="CDD" id="cd03108">
    <property type="entry name" value="AdSS"/>
    <property type="match status" value="1"/>
</dbReference>
<dbReference type="GO" id="GO:0005737">
    <property type="term" value="C:cytoplasm"/>
    <property type="evidence" value="ECO:0007669"/>
    <property type="project" value="UniProtKB-SubCell"/>
</dbReference>
<comment type="subcellular location">
    <subcellularLocation>
        <location evidence="8">Cytoplasm</location>
    </subcellularLocation>
</comment>
<keyword evidence="5 8" id="KW-0658">Purine biosynthesis</keyword>
<dbReference type="InterPro" id="IPR042110">
    <property type="entry name" value="Adenylosuccinate_synth_dom2"/>
</dbReference>
<dbReference type="SMART" id="SM00788">
    <property type="entry name" value="Adenylsucc_synt"/>
    <property type="match status" value="1"/>
</dbReference>
<comment type="function">
    <text evidence="8">Plays an important role in the de novo pathway and in the salvage pathway of purine nucleotide biosynthesis. Catalyzes the first commited step in the biosynthesis of AMP from IMP.</text>
</comment>
<evidence type="ECO:0000256" key="1">
    <source>
        <dbReference type="ARBA" id="ARBA00011738"/>
    </source>
</evidence>
<feature type="active site" description="Proton donor" evidence="8">
    <location>
        <position position="67"/>
    </location>
</feature>
<keyword evidence="7 8" id="KW-0342">GTP-binding</keyword>
<dbReference type="EC" id="6.3.4.4" evidence="8 10"/>
<keyword evidence="8" id="KW-0963">Cytoplasm</keyword>
<feature type="binding site" evidence="8">
    <location>
        <begin position="323"/>
        <end position="329"/>
    </location>
    <ligand>
        <name>substrate</name>
    </ligand>
</feature>
<feature type="binding site" evidence="8">
    <location>
        <begin position="39"/>
        <end position="42"/>
    </location>
    <ligand>
        <name>IMP</name>
        <dbReference type="ChEBI" id="CHEBI:58053"/>
    </ligand>
</feature>
<feature type="binding site" evidence="8">
    <location>
        <position position="155"/>
    </location>
    <ligand>
        <name>IMP</name>
        <dbReference type="ChEBI" id="CHEBI:58053"/>
    </ligand>
</feature>
<evidence type="ECO:0000256" key="9">
    <source>
        <dbReference type="PROSITE-ProRule" id="PRU10134"/>
    </source>
</evidence>
<dbReference type="InterPro" id="IPR001114">
    <property type="entry name" value="Adenylosuccinate_synthetase"/>
</dbReference>
<dbReference type="GeneTree" id="ENSGT00390000015553"/>
<reference evidence="12" key="2">
    <citation type="submission" date="2025-08" db="UniProtKB">
        <authorList>
            <consortium name="Ensembl"/>
        </authorList>
    </citation>
    <scope>IDENTIFICATION</scope>
</reference>
<feature type="active site" evidence="9">
    <location>
        <position position="166"/>
    </location>
</feature>
<evidence type="ECO:0000256" key="10">
    <source>
        <dbReference type="RuleBase" id="RU000520"/>
    </source>
</evidence>
<dbReference type="GO" id="GO:0005525">
    <property type="term" value="F:GTP binding"/>
    <property type="evidence" value="ECO:0007669"/>
    <property type="project" value="UniProtKB-UniRule"/>
</dbReference>
<dbReference type="PANTHER" id="PTHR11846:SF2">
    <property type="entry name" value="ADENYLOSUCCINATE SYNTHETASE ISOZYME 1"/>
    <property type="match status" value="1"/>
</dbReference>
<dbReference type="InterPro" id="IPR027417">
    <property type="entry name" value="P-loop_NTPase"/>
</dbReference>
<evidence type="ECO:0000256" key="6">
    <source>
        <dbReference type="ARBA" id="ARBA00022842"/>
    </source>
</evidence>
<comment type="subunit">
    <text evidence="1 8">Homodimer.</text>
</comment>
<evidence type="ECO:0000256" key="4">
    <source>
        <dbReference type="ARBA" id="ARBA00022741"/>
    </source>
</evidence>
<dbReference type="Gene3D" id="1.10.300.10">
    <property type="entry name" value="Adenylosuccinate Synthetase, subunit A, domain 2"/>
    <property type="match status" value="1"/>
</dbReference>
<dbReference type="NCBIfam" id="TIGR00184">
    <property type="entry name" value="purA"/>
    <property type="match status" value="1"/>
</dbReference>
<feature type="binding site" evidence="8">
    <location>
        <position position="169"/>
    </location>
    <ligand>
        <name>IMP</name>
        <dbReference type="ChEBI" id="CHEBI:58053"/>
        <note>ligand shared between dimeric partners</note>
    </ligand>
</feature>
<dbReference type="GO" id="GO:0044208">
    <property type="term" value="P:'de novo' AMP biosynthetic process"/>
    <property type="evidence" value="ECO:0007669"/>
    <property type="project" value="UniProtKB-UniRule"/>
</dbReference>
<organism evidence="12 13">
    <name type="scientific">Hucho hucho</name>
    <name type="common">huchen</name>
    <dbReference type="NCBI Taxonomy" id="62062"/>
    <lineage>
        <taxon>Eukaryota</taxon>
        <taxon>Metazoa</taxon>
        <taxon>Chordata</taxon>
        <taxon>Craniata</taxon>
        <taxon>Vertebrata</taxon>
        <taxon>Euteleostomi</taxon>
        <taxon>Actinopterygii</taxon>
        <taxon>Neopterygii</taxon>
        <taxon>Teleostei</taxon>
        <taxon>Protacanthopterygii</taxon>
        <taxon>Salmoniformes</taxon>
        <taxon>Salmonidae</taxon>
        <taxon>Salmoninae</taxon>
        <taxon>Hucho</taxon>
    </lineage>
</organism>
<feature type="binding site" evidence="8">
    <location>
        <position position="327"/>
    </location>
    <ligand>
        <name>IMP</name>
        <dbReference type="ChEBI" id="CHEBI:58053"/>
    </ligand>
</feature>
<dbReference type="NCBIfam" id="NF002223">
    <property type="entry name" value="PRK01117.1"/>
    <property type="match status" value="1"/>
</dbReference>
<sequence>MSDKGSEGKNRHEIMSGVKRPRNDTGNKLTVVLGAQWGDEGKGKVVDLLATESDIICRCQGGNNAGHTVVVDGKEYDFHLLPSGIINSKALSVIGNGVVIHLPGLFEEAEKNEKKGGKILISTLSSVFVFDFHQAVDGLQEIQRQAQEGKSIGTTKKGIGPTYSSKASRTGLRICDLLADFKDFSMRFKNLAQQYQAMFPTLEVDVDGQLKKLKEYAERIRPMVRDGIYFMYDAINGPPKKILVEGANAALLDIDFGTYPFVTSSNCTVGGVCTGLGIPPLNIGDVYGVVKAYTTRVGIGAFPTEQLNEVGELLQTRGHEVGVTTGRKRRCGWLDLVILRYANMINGFTAFALTKLDILDVMDEIKVGVSYKLNGKKIPYFPANMDVLQKVEVEYEKLPGWKSDTSACRKWEDLPVKAQNYIRFVEIHVGVPIKWVGVGKARESMIQMF</sequence>
<reference evidence="12" key="3">
    <citation type="submission" date="2025-09" db="UniProtKB">
        <authorList>
            <consortium name="Ensembl"/>
        </authorList>
    </citation>
    <scope>IDENTIFICATION</scope>
</reference>
<dbReference type="Gene3D" id="3.90.170.10">
    <property type="entry name" value="Adenylosuccinate Synthetase, subunit A, domain 3"/>
    <property type="match status" value="1"/>
</dbReference>
<dbReference type="AlphaFoldDB" id="A0A4W5RAB9"/>
<dbReference type="HAMAP" id="MF_00011">
    <property type="entry name" value="Adenylosucc_synth"/>
    <property type="match status" value="1"/>
</dbReference>
<dbReference type="UniPathway" id="UPA00075">
    <property type="reaction ID" value="UER00335"/>
</dbReference>
<dbReference type="GO" id="GO:0004019">
    <property type="term" value="F:adenylosuccinate synthase activity"/>
    <property type="evidence" value="ECO:0007669"/>
    <property type="project" value="UniProtKB-UniRule"/>
</dbReference>
<evidence type="ECO:0000256" key="2">
    <source>
        <dbReference type="ARBA" id="ARBA00022598"/>
    </source>
</evidence>
<evidence type="ECO:0000313" key="12">
    <source>
        <dbReference type="Ensembl" id="ENSHHUP00000081284.1"/>
    </source>
</evidence>
<dbReference type="InterPro" id="IPR018220">
    <property type="entry name" value="Adenylosuccin_syn_GTP-bd"/>
</dbReference>
<evidence type="ECO:0000256" key="7">
    <source>
        <dbReference type="ARBA" id="ARBA00023134"/>
    </source>
</evidence>
<feature type="binding site" evidence="8">
    <location>
        <position position="248"/>
    </location>
    <ligand>
        <name>IMP</name>
        <dbReference type="ChEBI" id="CHEBI:58053"/>
    </ligand>
</feature>
<dbReference type="Proteomes" id="UP000314982">
    <property type="component" value="Unassembled WGS sequence"/>
</dbReference>
<dbReference type="GO" id="GO:0000287">
    <property type="term" value="F:magnesium ion binding"/>
    <property type="evidence" value="ECO:0007669"/>
    <property type="project" value="UniProtKB-UniRule"/>
</dbReference>
<dbReference type="InterPro" id="IPR042109">
    <property type="entry name" value="Adenylosuccinate_synth_dom1"/>
</dbReference>
<evidence type="ECO:0000256" key="11">
    <source>
        <dbReference type="SAM" id="MobiDB-lite"/>
    </source>
</evidence>
<dbReference type="PANTHER" id="PTHR11846">
    <property type="entry name" value="ADENYLOSUCCINATE SYNTHETASE"/>
    <property type="match status" value="1"/>
</dbReference>
<keyword evidence="6 8" id="KW-0460">Magnesium</keyword>
<feature type="binding site" evidence="8">
    <location>
        <begin position="64"/>
        <end position="67"/>
    </location>
    <ligand>
        <name>IMP</name>
        <dbReference type="ChEBI" id="CHEBI:58053"/>
    </ligand>
</feature>
<feature type="active site" description="Proton acceptor" evidence="8">
    <location>
        <position position="39"/>
    </location>
</feature>
<comment type="catalytic activity">
    <reaction evidence="8 10">
        <text>IMP + L-aspartate + GTP = N(6)-(1,2-dicarboxyethyl)-AMP + GDP + phosphate + 2 H(+)</text>
        <dbReference type="Rhea" id="RHEA:15753"/>
        <dbReference type="ChEBI" id="CHEBI:15378"/>
        <dbReference type="ChEBI" id="CHEBI:29991"/>
        <dbReference type="ChEBI" id="CHEBI:37565"/>
        <dbReference type="ChEBI" id="CHEBI:43474"/>
        <dbReference type="ChEBI" id="CHEBI:57567"/>
        <dbReference type="ChEBI" id="CHEBI:58053"/>
        <dbReference type="ChEBI" id="CHEBI:58189"/>
        <dbReference type="EC" id="6.3.4.4"/>
    </reaction>
</comment>
<evidence type="ECO:0000313" key="13">
    <source>
        <dbReference type="Proteomes" id="UP000314982"/>
    </source>
</evidence>
<feature type="binding site" evidence="8">
    <location>
        <position position="329"/>
    </location>
    <ligand>
        <name>GTP</name>
        <dbReference type="ChEBI" id="CHEBI:37565"/>
    </ligand>
</feature>
<evidence type="ECO:0000256" key="5">
    <source>
        <dbReference type="ARBA" id="ARBA00022755"/>
    </source>
</evidence>
<dbReference type="PROSITE" id="PS00513">
    <property type="entry name" value="ADENYLOSUCCIN_SYN_2"/>
    <property type="match status" value="1"/>
</dbReference>
<comment type="pathway">
    <text evidence="8 10">Purine metabolism; AMP biosynthesis via de novo pathway; AMP from IMP: step 1/2.</text>
</comment>
<dbReference type="Ensembl" id="ENSHHUT00000083868.1">
    <property type="protein sequence ID" value="ENSHHUP00000081284.1"/>
    <property type="gene ID" value="ENSHHUG00000047160.1"/>
</dbReference>
<feature type="binding site" evidence="8">
    <location>
        <position position="263"/>
    </location>
    <ligand>
        <name>IMP</name>
        <dbReference type="ChEBI" id="CHEBI:58053"/>
    </ligand>
</feature>
<dbReference type="PROSITE" id="PS01266">
    <property type="entry name" value="ADENYLOSUCCIN_SYN_1"/>
    <property type="match status" value="1"/>
</dbReference>
<feature type="region of interest" description="Disordered" evidence="11">
    <location>
        <begin position="1"/>
        <end position="25"/>
    </location>
</feature>
<feature type="binding site" evidence="8">
    <location>
        <begin position="38"/>
        <end position="44"/>
    </location>
    <ligand>
        <name>GTP</name>
        <dbReference type="ChEBI" id="CHEBI:37565"/>
    </ligand>
</feature>
<dbReference type="Pfam" id="PF00709">
    <property type="entry name" value="Adenylsucc_synt"/>
    <property type="match status" value="1"/>
</dbReference>
<comment type="similarity">
    <text evidence="8 10">Belongs to the adenylosuccinate synthetase family.</text>
</comment>
<reference evidence="13" key="1">
    <citation type="submission" date="2018-06" db="EMBL/GenBank/DDBJ databases">
        <title>Genome assembly of Danube salmon.</title>
        <authorList>
            <person name="Macqueen D.J."/>
            <person name="Gundappa M.K."/>
        </authorList>
    </citation>
    <scope>NUCLEOTIDE SEQUENCE [LARGE SCALE GENOMIC DNA]</scope>
</reference>
<dbReference type="InterPro" id="IPR042111">
    <property type="entry name" value="Adenylosuccinate_synth_dom3"/>
</dbReference>
<name>A0A4W5RAB9_9TELE</name>
<dbReference type="Gene3D" id="3.40.440.10">
    <property type="entry name" value="Adenylosuccinate Synthetase, subunit A, domain 1"/>
    <property type="match status" value="1"/>
</dbReference>
<comment type="cofactor">
    <cofactor evidence="8">
        <name>Mg(2+)</name>
        <dbReference type="ChEBI" id="CHEBI:18420"/>
    </cofactor>
    <text evidence="8">Binds 1 Mg(2+) ion per subunit.</text>
</comment>
<comment type="function">
    <text evidence="10">Plays an important role in the de novo pathway of purine nucleotide biosynthesis.</text>
</comment>
<proteinExistence type="inferred from homology"/>
<feature type="binding site" evidence="8">
    <location>
        <begin position="437"/>
        <end position="439"/>
    </location>
    <ligand>
        <name>GTP</name>
        <dbReference type="ChEBI" id="CHEBI:37565"/>
    </ligand>
</feature>
<feature type="binding site" evidence="8">
    <location>
        <position position="66"/>
    </location>
    <ligand>
        <name>Mg(2+)</name>
        <dbReference type="ChEBI" id="CHEBI:18420"/>
    </ligand>
</feature>